<protein>
    <submittedName>
        <fullName evidence="5">Sugar ABC transporter substrate-binding protein</fullName>
    </submittedName>
</protein>
<dbReference type="RefSeq" id="WP_281814543.1">
    <property type="nucleotide sequence ID" value="NZ_BRLB01000003.1"/>
</dbReference>
<organism evidence="5 6">
    <name type="scientific">Vallitalea longa</name>
    <dbReference type="NCBI Taxonomy" id="2936439"/>
    <lineage>
        <taxon>Bacteria</taxon>
        <taxon>Bacillati</taxon>
        <taxon>Bacillota</taxon>
        <taxon>Clostridia</taxon>
        <taxon>Lachnospirales</taxon>
        <taxon>Vallitaleaceae</taxon>
        <taxon>Vallitalea</taxon>
    </lineage>
</organism>
<dbReference type="Proteomes" id="UP001144256">
    <property type="component" value="Unassembled WGS sequence"/>
</dbReference>
<evidence type="ECO:0000256" key="2">
    <source>
        <dbReference type="ARBA" id="ARBA00022448"/>
    </source>
</evidence>
<name>A0A9W5Y8L9_9FIRM</name>
<evidence type="ECO:0000256" key="3">
    <source>
        <dbReference type="ARBA" id="ARBA00022729"/>
    </source>
</evidence>
<dbReference type="GO" id="GO:0015768">
    <property type="term" value="P:maltose transport"/>
    <property type="evidence" value="ECO:0007669"/>
    <property type="project" value="TreeGrafter"/>
</dbReference>
<proteinExistence type="inferred from homology"/>
<comment type="similarity">
    <text evidence="1">Belongs to the bacterial solute-binding protein 1 family.</text>
</comment>
<dbReference type="Gene3D" id="3.40.190.10">
    <property type="entry name" value="Periplasmic binding protein-like II"/>
    <property type="match status" value="2"/>
</dbReference>
<feature type="chain" id="PRO_5040988467" evidence="4">
    <location>
        <begin position="21"/>
        <end position="422"/>
    </location>
</feature>
<keyword evidence="6" id="KW-1185">Reference proteome</keyword>
<evidence type="ECO:0000313" key="6">
    <source>
        <dbReference type="Proteomes" id="UP001144256"/>
    </source>
</evidence>
<dbReference type="GO" id="GO:0055052">
    <property type="term" value="C:ATP-binding cassette (ABC) transporter complex, substrate-binding subunit-containing"/>
    <property type="evidence" value="ECO:0007669"/>
    <property type="project" value="TreeGrafter"/>
</dbReference>
<dbReference type="CDD" id="cd14747">
    <property type="entry name" value="PBP2_MalE"/>
    <property type="match status" value="1"/>
</dbReference>
<dbReference type="PANTHER" id="PTHR30061:SF50">
    <property type="entry name" value="MALTOSE_MALTODEXTRIN-BINDING PERIPLASMIC PROTEIN"/>
    <property type="match status" value="1"/>
</dbReference>
<accession>A0A9W5Y8L9</accession>
<dbReference type="PROSITE" id="PS51257">
    <property type="entry name" value="PROKAR_LIPOPROTEIN"/>
    <property type="match status" value="1"/>
</dbReference>
<dbReference type="AlphaFoldDB" id="A0A9W5Y8L9"/>
<evidence type="ECO:0000256" key="1">
    <source>
        <dbReference type="ARBA" id="ARBA00008520"/>
    </source>
</evidence>
<evidence type="ECO:0000313" key="5">
    <source>
        <dbReference type="EMBL" id="GKX29212.1"/>
    </source>
</evidence>
<dbReference type="Pfam" id="PF01547">
    <property type="entry name" value="SBP_bac_1"/>
    <property type="match status" value="1"/>
</dbReference>
<dbReference type="GO" id="GO:1901982">
    <property type="term" value="F:maltose binding"/>
    <property type="evidence" value="ECO:0007669"/>
    <property type="project" value="TreeGrafter"/>
</dbReference>
<evidence type="ECO:0000256" key="4">
    <source>
        <dbReference type="SAM" id="SignalP"/>
    </source>
</evidence>
<dbReference type="GO" id="GO:0042956">
    <property type="term" value="P:maltodextrin transmembrane transport"/>
    <property type="evidence" value="ECO:0007669"/>
    <property type="project" value="TreeGrafter"/>
</dbReference>
<feature type="signal peptide" evidence="4">
    <location>
        <begin position="1"/>
        <end position="20"/>
    </location>
</feature>
<dbReference type="InterPro" id="IPR006059">
    <property type="entry name" value="SBP"/>
</dbReference>
<sequence length="422" mass="47256">MSKKFLVGVLSLLLTVSLFSGCGKKDEKTPDENGSNNEGVAGEKVTLNIWGMGEEAKLLSKIEPDFEKANPDIDMVVQAIPWDQAHDKLLMAVASQKGPDVIQLGTTWIPEFAEAEVLKDLTPYIDEYPNLDPKNYFESSVGTTNFDGKYIGVPWYVDTRALFYRTDLLEEVGYPEGPSTWDELKDASTKLAARGDGQYGISFDLKDQVFSIPYGWQNGSEIIKDGKPLFNEPEYVDAVKYLDSFFKEELSPVQDDMDAIQAFKNGSRPMFVSGPWMINIIKDQAADIDGKWAVRTVPAKENNLSSVGGSNLVVFEYTKQEEAALKFINYMTEVETQVKWFDVAKCLPARTEAWNDEALSSDPFFSAFGEQMKNSKIAPFIPEWEAIAMEVRKSLEEISIGGADIQTELDKLNKTVEKMLEK</sequence>
<comment type="caution">
    <text evidence="5">The sequence shown here is derived from an EMBL/GenBank/DDBJ whole genome shotgun (WGS) entry which is preliminary data.</text>
</comment>
<reference evidence="5" key="1">
    <citation type="submission" date="2022-06" db="EMBL/GenBank/DDBJ databases">
        <title>Vallitalea longa sp. nov., an anaerobic bacterium isolated from marine sediment.</title>
        <authorList>
            <person name="Hirano S."/>
            <person name="Terahara T."/>
            <person name="Mori K."/>
            <person name="Hamada M."/>
            <person name="Matsumoto R."/>
            <person name="Kobayashi T."/>
        </authorList>
    </citation>
    <scope>NUCLEOTIDE SEQUENCE</scope>
    <source>
        <strain evidence="5">SH18-1</strain>
    </source>
</reference>
<dbReference type="SUPFAM" id="SSF53850">
    <property type="entry name" value="Periplasmic binding protein-like II"/>
    <property type="match status" value="1"/>
</dbReference>
<dbReference type="EMBL" id="BRLB01000003">
    <property type="protein sequence ID" value="GKX29212.1"/>
    <property type="molecule type" value="Genomic_DNA"/>
</dbReference>
<dbReference type="PANTHER" id="PTHR30061">
    <property type="entry name" value="MALTOSE-BINDING PERIPLASMIC PROTEIN"/>
    <property type="match status" value="1"/>
</dbReference>
<keyword evidence="3 4" id="KW-0732">Signal</keyword>
<keyword evidence="2" id="KW-0813">Transport</keyword>
<gene>
    <name evidence="5" type="ORF">SH1V18_16920</name>
</gene>